<evidence type="ECO:0000313" key="3">
    <source>
        <dbReference type="Proteomes" id="UP000094065"/>
    </source>
</evidence>
<dbReference type="OrthoDB" id="2566687at2759"/>
<evidence type="ECO:0000256" key="1">
    <source>
        <dbReference type="SAM" id="MobiDB-lite"/>
    </source>
</evidence>
<dbReference type="GeneID" id="30157749"/>
<reference evidence="2 3" key="1">
    <citation type="submission" date="2016-06" db="EMBL/GenBank/DDBJ databases">
        <title>Evolution of pathogenesis and genome organization in the Tremellales.</title>
        <authorList>
            <person name="Cuomo C."/>
            <person name="Litvintseva A."/>
            <person name="Heitman J."/>
            <person name="Chen Y."/>
            <person name="Sun S."/>
            <person name="Springer D."/>
            <person name="Dromer F."/>
            <person name="Young S."/>
            <person name="Zeng Q."/>
            <person name="Chapman S."/>
            <person name="Gujja S."/>
            <person name="Saif S."/>
            <person name="Birren B."/>
        </authorList>
    </citation>
    <scope>NUCLEOTIDE SEQUENCE [LARGE SCALE GENOMIC DNA]</scope>
    <source>
        <strain evidence="2 3">CBS 6039</strain>
    </source>
</reference>
<name>A0A1E3HFW9_9TREE</name>
<organism evidence="2 3">
    <name type="scientific">Cryptococcus amylolentus CBS 6039</name>
    <dbReference type="NCBI Taxonomy" id="1295533"/>
    <lineage>
        <taxon>Eukaryota</taxon>
        <taxon>Fungi</taxon>
        <taxon>Dikarya</taxon>
        <taxon>Basidiomycota</taxon>
        <taxon>Agaricomycotina</taxon>
        <taxon>Tremellomycetes</taxon>
        <taxon>Tremellales</taxon>
        <taxon>Cryptococcaceae</taxon>
        <taxon>Cryptococcus</taxon>
    </lineage>
</organism>
<feature type="region of interest" description="Disordered" evidence="1">
    <location>
        <begin position="91"/>
        <end position="123"/>
    </location>
</feature>
<accession>A0A1E3HFW9</accession>
<gene>
    <name evidence="2" type="ORF">L202_06440</name>
</gene>
<keyword evidence="3" id="KW-1185">Reference proteome</keyword>
<dbReference type="RefSeq" id="XP_018990898.1">
    <property type="nucleotide sequence ID" value="XM_019140923.1"/>
</dbReference>
<dbReference type="AlphaFoldDB" id="A0A1E3HFW9"/>
<evidence type="ECO:0000313" key="2">
    <source>
        <dbReference type="EMBL" id="ODN75248.1"/>
    </source>
</evidence>
<sequence length="367" mass="40741">MAALPPFQASKQAQAVAMLRNQMRREAESGNSRQCQKCFRCWPWATFRPVKSGDLPVFCLSCSRQDGYSKHCKEVHGEMLQFIALRRGKLAPSDGRTSLGKPAQKSRPEVVTAGRSEPQLAQHHRKERLQMEMAAKQRAAEQNRFRPATPITLSSERSPAMRLISNPPQSNGRPGNAIDLPRLPHQPDPIRNVSHPALSSQPLDHPPRHPIAPGHNVAVPLPTSDVVPLAVALSRLAPRDLDALSRKPEHVRLMREPYRFSVWLQIMCRPTTAPHAVSFNLLARAYRHFLSFSARETASTPGTPIHSYRHPPPLSPKDLVIILRNLWPQVRFSGGVPGNEELFCLGMEFRAGDAETGSNTGGASSRP</sequence>
<protein>
    <submittedName>
        <fullName evidence="2">Uncharacterized protein</fullName>
    </submittedName>
</protein>
<dbReference type="EMBL" id="AWGJ01000010">
    <property type="protein sequence ID" value="ODN75248.1"/>
    <property type="molecule type" value="Genomic_DNA"/>
</dbReference>
<dbReference type="Proteomes" id="UP000094065">
    <property type="component" value="Unassembled WGS sequence"/>
</dbReference>
<proteinExistence type="predicted"/>
<comment type="caution">
    <text evidence="2">The sequence shown here is derived from an EMBL/GenBank/DDBJ whole genome shotgun (WGS) entry which is preliminary data.</text>
</comment>